<organism evidence="1 2">
    <name type="scientific">Vespula pensylvanica</name>
    <name type="common">Western yellow jacket</name>
    <name type="synonym">Wasp</name>
    <dbReference type="NCBI Taxonomy" id="30213"/>
    <lineage>
        <taxon>Eukaryota</taxon>
        <taxon>Metazoa</taxon>
        <taxon>Ecdysozoa</taxon>
        <taxon>Arthropoda</taxon>
        <taxon>Hexapoda</taxon>
        <taxon>Insecta</taxon>
        <taxon>Pterygota</taxon>
        <taxon>Neoptera</taxon>
        <taxon>Endopterygota</taxon>
        <taxon>Hymenoptera</taxon>
        <taxon>Apocrita</taxon>
        <taxon>Aculeata</taxon>
        <taxon>Vespoidea</taxon>
        <taxon>Vespidae</taxon>
        <taxon>Vespinae</taxon>
        <taxon>Vespula</taxon>
    </lineage>
</organism>
<sequence>MRYEAELRGNCNVRSPTLLVDSLSQTSPCGRFNLRVADVVTMQGKELVESWLRGCGPEKSHYREPLLKQKGFALGRKREKYSTVWCSRNSNKGNVDGPCSRHALMKRV</sequence>
<accession>A0A834NQ22</accession>
<protein>
    <submittedName>
        <fullName evidence="1">Uncharacterized protein</fullName>
    </submittedName>
</protein>
<evidence type="ECO:0000313" key="1">
    <source>
        <dbReference type="EMBL" id="KAF7415405.1"/>
    </source>
</evidence>
<dbReference type="EMBL" id="JACSDY010000011">
    <property type="protein sequence ID" value="KAF7415405.1"/>
    <property type="molecule type" value="Genomic_DNA"/>
</dbReference>
<gene>
    <name evidence="1" type="ORF">H0235_011997</name>
</gene>
<reference evidence="1" key="1">
    <citation type="journal article" date="2020" name="G3 (Bethesda)">
        <title>High-Quality Assemblies for Three Invasive Social Wasps from the &lt;i&gt;Vespula&lt;/i&gt; Genus.</title>
        <authorList>
            <person name="Harrop T.W.R."/>
            <person name="Guhlin J."/>
            <person name="McLaughlin G.M."/>
            <person name="Permina E."/>
            <person name="Stockwell P."/>
            <person name="Gilligan J."/>
            <person name="Le Lec M.F."/>
            <person name="Gruber M.A.M."/>
            <person name="Quinn O."/>
            <person name="Lovegrove M."/>
            <person name="Duncan E.J."/>
            <person name="Remnant E.J."/>
            <person name="Van Eeckhoven J."/>
            <person name="Graham B."/>
            <person name="Knapp R.A."/>
            <person name="Langford K.W."/>
            <person name="Kronenberg Z."/>
            <person name="Press M.O."/>
            <person name="Eacker S.M."/>
            <person name="Wilson-Rankin E.E."/>
            <person name="Purcell J."/>
            <person name="Lester P.J."/>
            <person name="Dearden P.K."/>
        </authorList>
    </citation>
    <scope>NUCLEOTIDE SEQUENCE</scope>
    <source>
        <strain evidence="1">Volc-1</strain>
    </source>
</reference>
<evidence type="ECO:0000313" key="2">
    <source>
        <dbReference type="Proteomes" id="UP000600918"/>
    </source>
</evidence>
<dbReference type="AlphaFoldDB" id="A0A834NQ22"/>
<keyword evidence="2" id="KW-1185">Reference proteome</keyword>
<comment type="caution">
    <text evidence="1">The sequence shown here is derived from an EMBL/GenBank/DDBJ whole genome shotgun (WGS) entry which is preliminary data.</text>
</comment>
<proteinExistence type="predicted"/>
<name>A0A834NQ22_VESPE</name>
<dbReference type="Proteomes" id="UP000600918">
    <property type="component" value="Unassembled WGS sequence"/>
</dbReference>